<dbReference type="Proteomes" id="UP000694865">
    <property type="component" value="Unplaced"/>
</dbReference>
<proteinExistence type="inferred from homology"/>
<dbReference type="InterPro" id="IPR023603">
    <property type="entry name" value="Low_specificity_L-TA-like"/>
</dbReference>
<dbReference type="SUPFAM" id="SSF53383">
    <property type="entry name" value="PLP-dependent transferases"/>
    <property type="match status" value="1"/>
</dbReference>
<dbReference type="InterPro" id="IPR001597">
    <property type="entry name" value="ArAA_b-elim_lyase/Thr_aldolase"/>
</dbReference>
<dbReference type="GeneID" id="102802143"/>
<evidence type="ECO:0000256" key="2">
    <source>
        <dbReference type="ARBA" id="ARBA00006966"/>
    </source>
</evidence>
<dbReference type="Pfam" id="PF01212">
    <property type="entry name" value="Beta_elim_lyase"/>
    <property type="match status" value="1"/>
</dbReference>
<feature type="domain" description="Aromatic amino acid beta-eliminating lyase/threonine aldolase" evidence="4">
    <location>
        <begin position="54"/>
        <end position="342"/>
    </location>
</feature>
<sequence>MLLGSLKSLNKVITLRNWIPSLSSVSRTTVTRQPYANYYTHQKVSDDENKVVVDLRTDTLTEPDSEMRNAMVNAKIGDDVLDEDPTVKELERTAAAMLGKEAGLYVLSGTMGNLLSVMCHCNHRGEEMLLGDQSHIFIHEQGGAAFLGGIHPRPVTNLPDGTFDLQELEEKIRPDGDFHAPKTKLICLENSHNRCGGAVLSKKFLDDVGFIAKTHNIAVHMDGARLMNAALASKRDAADILQHCDTVSLCLSKGLGAPVGSVIAGPQTFIDSARRLRKALGGGIRQGGILAAAGLIALDSGVKRLHIDHANAKYLATGLANLKHPLLSVDVDNTETNLVYLKINGAKPETVLNMVNQITENEKEKLGHGIQIKAFPSSKDKIRLVAYKHITTELIDLAVKKFEYIANVLSESPEGK</sequence>
<protein>
    <submittedName>
        <fullName evidence="6">Uncharacterized protein R102.4-like</fullName>
    </submittedName>
</protein>
<evidence type="ECO:0000259" key="4">
    <source>
        <dbReference type="Pfam" id="PF01212"/>
    </source>
</evidence>
<evidence type="ECO:0000313" key="5">
    <source>
        <dbReference type="Proteomes" id="UP000694865"/>
    </source>
</evidence>
<name>A0ABM0M3V6_SACKO</name>
<accession>A0ABM0M3V6</accession>
<dbReference type="Gene3D" id="3.40.640.10">
    <property type="entry name" value="Type I PLP-dependent aspartate aminotransferase-like (Major domain)"/>
    <property type="match status" value="1"/>
</dbReference>
<dbReference type="PANTHER" id="PTHR48097:SF9">
    <property type="entry name" value="L-THREONINE ALDOLASE"/>
    <property type="match status" value="1"/>
</dbReference>
<dbReference type="InterPro" id="IPR015421">
    <property type="entry name" value="PyrdxlP-dep_Trfase_major"/>
</dbReference>
<dbReference type="RefSeq" id="XP_006814697.1">
    <property type="nucleotide sequence ID" value="XM_006814634.1"/>
</dbReference>
<reference evidence="6" key="1">
    <citation type="submission" date="2025-08" db="UniProtKB">
        <authorList>
            <consortium name="RefSeq"/>
        </authorList>
    </citation>
    <scope>IDENTIFICATION</scope>
    <source>
        <tissue evidence="6">Testes</tissue>
    </source>
</reference>
<organism evidence="5 6">
    <name type="scientific">Saccoglossus kowalevskii</name>
    <name type="common">Acorn worm</name>
    <dbReference type="NCBI Taxonomy" id="10224"/>
    <lineage>
        <taxon>Eukaryota</taxon>
        <taxon>Metazoa</taxon>
        <taxon>Hemichordata</taxon>
        <taxon>Enteropneusta</taxon>
        <taxon>Harrimaniidae</taxon>
        <taxon>Saccoglossus</taxon>
    </lineage>
</organism>
<evidence type="ECO:0000313" key="6">
    <source>
        <dbReference type="RefSeq" id="XP_006814697.1"/>
    </source>
</evidence>
<comment type="similarity">
    <text evidence="2">Belongs to the threonine aldolase family.</text>
</comment>
<dbReference type="InterPro" id="IPR015422">
    <property type="entry name" value="PyrdxlP-dep_Trfase_small"/>
</dbReference>
<dbReference type="PIRSF" id="PIRSF017617">
    <property type="entry name" value="Thr_aldolase"/>
    <property type="match status" value="1"/>
</dbReference>
<gene>
    <name evidence="6" type="primary">LOC102802143</name>
</gene>
<evidence type="ECO:0000256" key="1">
    <source>
        <dbReference type="ARBA" id="ARBA00001933"/>
    </source>
</evidence>
<dbReference type="InterPro" id="IPR015424">
    <property type="entry name" value="PyrdxlP-dep_Trfase"/>
</dbReference>
<dbReference type="Gene3D" id="3.90.1150.10">
    <property type="entry name" value="Aspartate Aminotransferase, domain 1"/>
    <property type="match status" value="1"/>
</dbReference>
<keyword evidence="3" id="KW-0663">Pyridoxal phosphate</keyword>
<dbReference type="NCBIfam" id="NF041359">
    <property type="entry name" value="GntG_guanitoxin"/>
    <property type="match status" value="1"/>
</dbReference>
<comment type="cofactor">
    <cofactor evidence="1">
        <name>pyridoxal 5'-phosphate</name>
        <dbReference type="ChEBI" id="CHEBI:597326"/>
    </cofactor>
</comment>
<dbReference type="CDD" id="cd06502">
    <property type="entry name" value="TA_like"/>
    <property type="match status" value="1"/>
</dbReference>
<evidence type="ECO:0000256" key="3">
    <source>
        <dbReference type="ARBA" id="ARBA00022898"/>
    </source>
</evidence>
<keyword evidence="5" id="KW-1185">Reference proteome</keyword>
<dbReference type="PANTHER" id="PTHR48097">
    <property type="entry name" value="L-THREONINE ALDOLASE-RELATED"/>
    <property type="match status" value="1"/>
</dbReference>